<dbReference type="OMA" id="MDRLHGV"/>
<dbReference type="AlphaFoldDB" id="B4JSJ3"/>
<dbReference type="InterPro" id="IPR057460">
    <property type="entry name" value="CAF17_C"/>
</dbReference>
<dbReference type="PANTHER" id="PTHR22602:SF0">
    <property type="entry name" value="TRANSFERASE CAF17, MITOCHONDRIAL-RELATED"/>
    <property type="match status" value="1"/>
</dbReference>
<dbReference type="Pfam" id="PF25455">
    <property type="entry name" value="Beta-barrel_CAF17_C"/>
    <property type="match status" value="1"/>
</dbReference>
<keyword evidence="3" id="KW-0496">Mitochondrion</keyword>
<feature type="domain" description="CAF17 C-terminal" evidence="4">
    <location>
        <begin position="270"/>
        <end position="340"/>
    </location>
</feature>
<dbReference type="GO" id="GO:0005759">
    <property type="term" value="C:mitochondrial matrix"/>
    <property type="evidence" value="ECO:0007669"/>
    <property type="project" value="TreeGrafter"/>
</dbReference>
<dbReference type="InterPro" id="IPR045179">
    <property type="entry name" value="YgfZ/GcvT"/>
</dbReference>
<dbReference type="InterPro" id="IPR027266">
    <property type="entry name" value="TrmE/GcvT-like"/>
</dbReference>
<dbReference type="SUPFAM" id="SSF103025">
    <property type="entry name" value="Folate-binding domain"/>
    <property type="match status" value="1"/>
</dbReference>
<dbReference type="KEGG" id="dgr:6567613"/>
<name>B4JSJ3_DROGR</name>
<sequence>MNNLCKNLKFPRFARNSIRNIVGLNNNNNNNNNNTSTLEPLPQRELIRVHGAEVTPFLQGLVTQDVSRLQEPSGPASIYSLFLNRAGRLMFDTIIYRTNDKDTYLVECDRDASSDFRRHLRTYRVRKHIDIDTVDDEYVPWVLFNDGQQKDTEARMASSKQKAKDLFIASDPRIGSLGIRILAPSDMSDAQLATTLWRNHEVIAVNPDIEKNYKLLRYKQGIGEGIEELPPGKCFPLEANADYLNGVSFNKGCYVGQELTARVHHSGVIRKRYMPIRFTAPIRSDMTVKSVSGASLGRVLGHAQNHGVALLRIEPVLNSAQQLVLDGDRCFAERPHWWPQQATTKRGMAAVNIE</sequence>
<dbReference type="HOGENOM" id="CLU_007884_7_1_1"/>
<dbReference type="eggNOG" id="KOG2929">
    <property type="taxonomic scope" value="Eukaryota"/>
</dbReference>
<evidence type="ECO:0000256" key="2">
    <source>
        <dbReference type="ARBA" id="ARBA00022946"/>
    </source>
</evidence>
<dbReference type="PANTHER" id="PTHR22602">
    <property type="entry name" value="TRANSFERASE CAF17, MITOCHONDRIAL-RELATED"/>
    <property type="match status" value="1"/>
</dbReference>
<evidence type="ECO:0000256" key="1">
    <source>
        <dbReference type="ARBA" id="ARBA00004173"/>
    </source>
</evidence>
<dbReference type="Gene3D" id="3.30.1360.120">
    <property type="entry name" value="Probable tRNA modification gtpase trme, domain 1"/>
    <property type="match status" value="1"/>
</dbReference>
<reference evidence="5 6" key="1">
    <citation type="journal article" date="2007" name="Nature">
        <title>Evolution of genes and genomes on the Drosophila phylogeny.</title>
        <authorList>
            <consortium name="Drosophila 12 Genomes Consortium"/>
            <person name="Clark A.G."/>
            <person name="Eisen M.B."/>
            <person name="Smith D.R."/>
            <person name="Bergman C.M."/>
            <person name="Oliver B."/>
            <person name="Markow T.A."/>
            <person name="Kaufman T.C."/>
            <person name="Kellis M."/>
            <person name="Gelbart W."/>
            <person name="Iyer V.N."/>
            <person name="Pollard D.A."/>
            <person name="Sackton T.B."/>
            <person name="Larracuente A.M."/>
            <person name="Singh N.D."/>
            <person name="Abad J.P."/>
            <person name="Abt D.N."/>
            <person name="Adryan B."/>
            <person name="Aguade M."/>
            <person name="Akashi H."/>
            <person name="Anderson W.W."/>
            <person name="Aquadro C.F."/>
            <person name="Ardell D.H."/>
            <person name="Arguello R."/>
            <person name="Artieri C.G."/>
            <person name="Barbash D.A."/>
            <person name="Barker D."/>
            <person name="Barsanti P."/>
            <person name="Batterham P."/>
            <person name="Batzoglou S."/>
            <person name="Begun D."/>
            <person name="Bhutkar A."/>
            <person name="Blanco E."/>
            <person name="Bosak S.A."/>
            <person name="Bradley R.K."/>
            <person name="Brand A.D."/>
            <person name="Brent M.R."/>
            <person name="Brooks A.N."/>
            <person name="Brown R.H."/>
            <person name="Butlin R.K."/>
            <person name="Caggese C."/>
            <person name="Calvi B.R."/>
            <person name="Bernardo de Carvalho A."/>
            <person name="Caspi A."/>
            <person name="Castrezana S."/>
            <person name="Celniker S.E."/>
            <person name="Chang J.L."/>
            <person name="Chapple C."/>
            <person name="Chatterji S."/>
            <person name="Chinwalla A."/>
            <person name="Civetta A."/>
            <person name="Clifton S.W."/>
            <person name="Comeron J.M."/>
            <person name="Costello J.C."/>
            <person name="Coyne J.A."/>
            <person name="Daub J."/>
            <person name="David R.G."/>
            <person name="Delcher A.L."/>
            <person name="Delehaunty K."/>
            <person name="Do C.B."/>
            <person name="Ebling H."/>
            <person name="Edwards K."/>
            <person name="Eickbush T."/>
            <person name="Evans J.D."/>
            <person name="Filipski A."/>
            <person name="Findeiss S."/>
            <person name="Freyhult E."/>
            <person name="Fulton L."/>
            <person name="Fulton R."/>
            <person name="Garcia A.C."/>
            <person name="Gardiner A."/>
            <person name="Garfield D.A."/>
            <person name="Garvin B.E."/>
            <person name="Gibson G."/>
            <person name="Gilbert D."/>
            <person name="Gnerre S."/>
            <person name="Godfrey J."/>
            <person name="Good R."/>
            <person name="Gotea V."/>
            <person name="Gravely B."/>
            <person name="Greenberg A.J."/>
            <person name="Griffiths-Jones S."/>
            <person name="Gross S."/>
            <person name="Guigo R."/>
            <person name="Gustafson E.A."/>
            <person name="Haerty W."/>
            <person name="Hahn M.W."/>
            <person name="Halligan D.L."/>
            <person name="Halpern A.L."/>
            <person name="Halter G.M."/>
            <person name="Han M.V."/>
            <person name="Heger A."/>
            <person name="Hillier L."/>
            <person name="Hinrichs A.S."/>
            <person name="Holmes I."/>
            <person name="Hoskins R.A."/>
            <person name="Hubisz M.J."/>
            <person name="Hultmark D."/>
            <person name="Huntley M.A."/>
            <person name="Jaffe D.B."/>
            <person name="Jagadeeshan S."/>
            <person name="Jeck W.R."/>
            <person name="Johnson J."/>
            <person name="Jones C.D."/>
            <person name="Jordan W.C."/>
            <person name="Karpen G.H."/>
            <person name="Kataoka E."/>
            <person name="Keightley P.D."/>
            <person name="Kheradpour P."/>
            <person name="Kirkness E.F."/>
            <person name="Koerich L.B."/>
            <person name="Kristiansen K."/>
            <person name="Kudrna D."/>
            <person name="Kulathinal R.J."/>
            <person name="Kumar S."/>
            <person name="Kwok R."/>
            <person name="Lander E."/>
            <person name="Langley C.H."/>
            <person name="Lapoint R."/>
            <person name="Lazzaro B.P."/>
            <person name="Lee S.J."/>
            <person name="Levesque L."/>
            <person name="Li R."/>
            <person name="Lin C.F."/>
            <person name="Lin M.F."/>
            <person name="Lindblad-Toh K."/>
            <person name="Llopart A."/>
            <person name="Long M."/>
            <person name="Low L."/>
            <person name="Lozovsky E."/>
            <person name="Lu J."/>
            <person name="Luo M."/>
            <person name="Machado C.A."/>
            <person name="Makalowski W."/>
            <person name="Marzo M."/>
            <person name="Matsuda M."/>
            <person name="Matzkin L."/>
            <person name="McAllister B."/>
            <person name="McBride C.S."/>
            <person name="McKernan B."/>
            <person name="McKernan K."/>
            <person name="Mendez-Lago M."/>
            <person name="Minx P."/>
            <person name="Mollenhauer M.U."/>
            <person name="Montooth K."/>
            <person name="Mount S.M."/>
            <person name="Mu X."/>
            <person name="Myers E."/>
            <person name="Negre B."/>
            <person name="Newfeld S."/>
            <person name="Nielsen R."/>
            <person name="Noor M.A."/>
            <person name="O'Grady P."/>
            <person name="Pachter L."/>
            <person name="Papaceit M."/>
            <person name="Parisi M.J."/>
            <person name="Parisi M."/>
            <person name="Parts L."/>
            <person name="Pedersen J.S."/>
            <person name="Pesole G."/>
            <person name="Phillippy A.M."/>
            <person name="Ponting C.P."/>
            <person name="Pop M."/>
            <person name="Porcelli D."/>
            <person name="Powell J.R."/>
            <person name="Prohaska S."/>
            <person name="Pruitt K."/>
            <person name="Puig M."/>
            <person name="Quesneville H."/>
            <person name="Ram K.R."/>
            <person name="Rand D."/>
            <person name="Rasmussen M.D."/>
            <person name="Reed L.K."/>
            <person name="Reenan R."/>
            <person name="Reily A."/>
            <person name="Remington K.A."/>
            <person name="Rieger T.T."/>
            <person name="Ritchie M.G."/>
            <person name="Robin C."/>
            <person name="Rogers Y.H."/>
            <person name="Rohde C."/>
            <person name="Rozas J."/>
            <person name="Rubenfield M.J."/>
            <person name="Ruiz A."/>
            <person name="Russo S."/>
            <person name="Salzberg S.L."/>
            <person name="Sanchez-Gracia A."/>
            <person name="Saranga D.J."/>
            <person name="Sato H."/>
            <person name="Schaeffer S.W."/>
            <person name="Schatz M.C."/>
            <person name="Schlenke T."/>
            <person name="Schwartz R."/>
            <person name="Segarra C."/>
            <person name="Singh R.S."/>
            <person name="Sirot L."/>
            <person name="Sirota M."/>
            <person name="Sisneros N.B."/>
            <person name="Smith C.D."/>
            <person name="Smith T.F."/>
            <person name="Spieth J."/>
            <person name="Stage D.E."/>
            <person name="Stark A."/>
            <person name="Stephan W."/>
            <person name="Strausberg R.L."/>
            <person name="Strempel S."/>
            <person name="Sturgill D."/>
            <person name="Sutton G."/>
            <person name="Sutton G.G."/>
            <person name="Tao W."/>
            <person name="Teichmann S."/>
            <person name="Tobari Y.N."/>
            <person name="Tomimura Y."/>
            <person name="Tsolas J.M."/>
            <person name="Valente V.L."/>
            <person name="Venter E."/>
            <person name="Venter J.C."/>
            <person name="Vicario S."/>
            <person name="Vieira F.G."/>
            <person name="Vilella A.J."/>
            <person name="Villasante A."/>
            <person name="Walenz B."/>
            <person name="Wang J."/>
            <person name="Wasserman M."/>
            <person name="Watts T."/>
            <person name="Wilson D."/>
            <person name="Wilson R.K."/>
            <person name="Wing R.A."/>
            <person name="Wolfner M.F."/>
            <person name="Wong A."/>
            <person name="Wong G.K."/>
            <person name="Wu C.I."/>
            <person name="Wu G."/>
            <person name="Yamamoto D."/>
            <person name="Yang H.P."/>
            <person name="Yang S.P."/>
            <person name="Yorke J.A."/>
            <person name="Yoshida K."/>
            <person name="Zdobnov E."/>
            <person name="Zhang P."/>
            <person name="Zhang Y."/>
            <person name="Zimin A.V."/>
            <person name="Baldwin J."/>
            <person name="Abdouelleil A."/>
            <person name="Abdulkadir J."/>
            <person name="Abebe A."/>
            <person name="Abera B."/>
            <person name="Abreu J."/>
            <person name="Acer S.C."/>
            <person name="Aftuck L."/>
            <person name="Alexander A."/>
            <person name="An P."/>
            <person name="Anderson E."/>
            <person name="Anderson S."/>
            <person name="Arachi H."/>
            <person name="Azer M."/>
            <person name="Bachantsang P."/>
            <person name="Barry A."/>
            <person name="Bayul T."/>
            <person name="Berlin A."/>
            <person name="Bessette D."/>
            <person name="Bloom T."/>
            <person name="Blye J."/>
            <person name="Boguslavskiy L."/>
            <person name="Bonnet C."/>
            <person name="Boukhgalter B."/>
            <person name="Bourzgui I."/>
            <person name="Brown A."/>
            <person name="Cahill P."/>
            <person name="Channer S."/>
            <person name="Cheshatsang Y."/>
            <person name="Chuda L."/>
            <person name="Citroen M."/>
            <person name="Collymore A."/>
            <person name="Cooke P."/>
            <person name="Costello M."/>
            <person name="D'Aco K."/>
            <person name="Daza R."/>
            <person name="De Haan G."/>
            <person name="DeGray S."/>
            <person name="DeMaso C."/>
            <person name="Dhargay N."/>
            <person name="Dooley K."/>
            <person name="Dooley E."/>
            <person name="Doricent M."/>
            <person name="Dorje P."/>
            <person name="Dorjee K."/>
            <person name="Dupes A."/>
            <person name="Elong R."/>
            <person name="Falk J."/>
            <person name="Farina A."/>
            <person name="Faro S."/>
            <person name="Ferguson D."/>
            <person name="Fisher S."/>
            <person name="Foley C.D."/>
            <person name="Franke A."/>
            <person name="Friedrich D."/>
            <person name="Gadbois L."/>
            <person name="Gearin G."/>
            <person name="Gearin C.R."/>
            <person name="Giannoukos G."/>
            <person name="Goode T."/>
            <person name="Graham J."/>
            <person name="Grandbois E."/>
            <person name="Grewal S."/>
            <person name="Gyaltsen K."/>
            <person name="Hafez N."/>
            <person name="Hagos B."/>
            <person name="Hall J."/>
            <person name="Henson C."/>
            <person name="Hollinger A."/>
            <person name="Honan T."/>
            <person name="Huard M.D."/>
            <person name="Hughes L."/>
            <person name="Hurhula B."/>
            <person name="Husby M.E."/>
            <person name="Kamat A."/>
            <person name="Kanga B."/>
            <person name="Kashin S."/>
            <person name="Khazanovich D."/>
            <person name="Kisner P."/>
            <person name="Lance K."/>
            <person name="Lara M."/>
            <person name="Lee W."/>
            <person name="Lennon N."/>
            <person name="Letendre F."/>
            <person name="LeVine R."/>
            <person name="Lipovsky A."/>
            <person name="Liu X."/>
            <person name="Liu J."/>
            <person name="Liu S."/>
            <person name="Lokyitsang T."/>
            <person name="Lokyitsang Y."/>
            <person name="Lubonja R."/>
            <person name="Lui A."/>
            <person name="MacDonald P."/>
            <person name="Magnisalis V."/>
            <person name="Maru K."/>
            <person name="Matthews C."/>
            <person name="McCusker W."/>
            <person name="McDonough S."/>
            <person name="Mehta T."/>
            <person name="Meldrim J."/>
            <person name="Meneus L."/>
            <person name="Mihai O."/>
            <person name="Mihalev A."/>
            <person name="Mihova T."/>
            <person name="Mittelman R."/>
            <person name="Mlenga V."/>
            <person name="Montmayeur A."/>
            <person name="Mulrain L."/>
            <person name="Navidi A."/>
            <person name="Naylor J."/>
            <person name="Negash T."/>
            <person name="Nguyen T."/>
            <person name="Nguyen N."/>
            <person name="Nicol R."/>
            <person name="Norbu C."/>
            <person name="Norbu N."/>
            <person name="Novod N."/>
            <person name="O'Neill B."/>
            <person name="Osman S."/>
            <person name="Markiewicz E."/>
            <person name="Oyono O.L."/>
            <person name="Patti C."/>
            <person name="Phunkhang P."/>
            <person name="Pierre F."/>
            <person name="Priest M."/>
            <person name="Raghuraman S."/>
            <person name="Rege F."/>
            <person name="Reyes R."/>
            <person name="Rise C."/>
            <person name="Rogov P."/>
            <person name="Ross K."/>
            <person name="Ryan E."/>
            <person name="Settipalli S."/>
            <person name="Shea T."/>
            <person name="Sherpa N."/>
            <person name="Shi L."/>
            <person name="Shih D."/>
            <person name="Sparrow T."/>
            <person name="Spaulding J."/>
            <person name="Stalker J."/>
            <person name="Stange-Thomann N."/>
            <person name="Stavropoulos S."/>
            <person name="Stone C."/>
            <person name="Strader C."/>
            <person name="Tesfaye S."/>
            <person name="Thomson T."/>
            <person name="Thoulutsang Y."/>
            <person name="Thoulutsang D."/>
            <person name="Topham K."/>
            <person name="Topping I."/>
            <person name="Tsamla T."/>
            <person name="Vassiliev H."/>
            <person name="Vo A."/>
            <person name="Wangchuk T."/>
            <person name="Wangdi T."/>
            <person name="Weiand M."/>
            <person name="Wilkinson J."/>
            <person name="Wilson A."/>
            <person name="Yadav S."/>
            <person name="Young G."/>
            <person name="Yu Q."/>
            <person name="Zembek L."/>
            <person name="Zhong D."/>
            <person name="Zimmer A."/>
            <person name="Zwirko Z."/>
            <person name="Jaffe D.B."/>
            <person name="Alvarez P."/>
            <person name="Brockman W."/>
            <person name="Butler J."/>
            <person name="Chin C."/>
            <person name="Gnerre S."/>
            <person name="Grabherr M."/>
            <person name="Kleber M."/>
            <person name="Mauceli E."/>
            <person name="MacCallum I."/>
        </authorList>
    </citation>
    <scope>NUCLEOTIDE SEQUENCE [LARGE SCALE GENOMIC DNA]</scope>
    <source>
        <strain evidence="6">Tucson 15287-2541.00</strain>
    </source>
</reference>
<dbReference type="OrthoDB" id="191995at2759"/>
<dbReference type="NCBIfam" id="TIGR03317">
    <property type="entry name" value="ygfZ_signature"/>
    <property type="match status" value="1"/>
</dbReference>
<evidence type="ECO:0000256" key="3">
    <source>
        <dbReference type="ARBA" id="ARBA00023128"/>
    </source>
</evidence>
<organism evidence="6">
    <name type="scientific">Drosophila grimshawi</name>
    <name type="common">Hawaiian fruit fly</name>
    <name type="synonym">Idiomyia grimshawi</name>
    <dbReference type="NCBI Taxonomy" id="7222"/>
    <lineage>
        <taxon>Eukaryota</taxon>
        <taxon>Metazoa</taxon>
        <taxon>Ecdysozoa</taxon>
        <taxon>Arthropoda</taxon>
        <taxon>Hexapoda</taxon>
        <taxon>Insecta</taxon>
        <taxon>Pterygota</taxon>
        <taxon>Neoptera</taxon>
        <taxon>Endopterygota</taxon>
        <taxon>Diptera</taxon>
        <taxon>Brachycera</taxon>
        <taxon>Muscomorpha</taxon>
        <taxon>Ephydroidea</taxon>
        <taxon>Drosophilidae</taxon>
        <taxon>Drosophila</taxon>
        <taxon>Hawaiian Drosophila</taxon>
    </lineage>
</organism>
<accession>B4JSJ3</accession>
<gene>
    <name evidence="5" type="primary">Dgri\GH18001</name>
    <name evidence="5" type="ORF">Dgri_GH18001</name>
</gene>
<dbReference type="PhylomeDB" id="B4JSJ3"/>
<proteinExistence type="predicted"/>
<protein>
    <submittedName>
        <fullName evidence="5">GH18001</fullName>
    </submittedName>
</protein>
<dbReference type="InterPro" id="IPR017703">
    <property type="entry name" value="YgfZ/GCV_T_CS"/>
</dbReference>
<dbReference type="InParanoid" id="B4JSJ3"/>
<dbReference type="Proteomes" id="UP000001070">
    <property type="component" value="Unassembled WGS sequence"/>
</dbReference>
<keyword evidence="2" id="KW-0809">Transit peptide</keyword>
<evidence type="ECO:0000313" key="5">
    <source>
        <dbReference type="EMBL" id="EDV94733.1"/>
    </source>
</evidence>
<comment type="subcellular location">
    <subcellularLocation>
        <location evidence="1">Mitochondrion</location>
    </subcellularLocation>
</comment>
<keyword evidence="6" id="KW-1185">Reference proteome</keyword>
<evidence type="ECO:0000259" key="4">
    <source>
        <dbReference type="Pfam" id="PF25455"/>
    </source>
</evidence>
<dbReference type="GO" id="GO:0016226">
    <property type="term" value="P:iron-sulfur cluster assembly"/>
    <property type="evidence" value="ECO:0007669"/>
    <property type="project" value="TreeGrafter"/>
</dbReference>
<dbReference type="STRING" id="7222.B4JSJ3"/>
<dbReference type="EMBL" id="CH916373">
    <property type="protein sequence ID" value="EDV94733.1"/>
    <property type="molecule type" value="Genomic_DNA"/>
</dbReference>
<dbReference type="FunCoup" id="B4JSJ3">
    <property type="interactions" value="701"/>
</dbReference>
<evidence type="ECO:0000313" key="6">
    <source>
        <dbReference type="Proteomes" id="UP000001070"/>
    </source>
</evidence>